<dbReference type="AlphaFoldDB" id="A0A8J4BTH6"/>
<feature type="transmembrane region" description="Helical" evidence="7">
    <location>
        <begin position="81"/>
        <end position="108"/>
    </location>
</feature>
<comment type="subcellular location">
    <subcellularLocation>
        <location evidence="1">Membrane</location>
        <topology evidence="1">Multi-pass membrane protein</topology>
    </subcellularLocation>
</comment>
<evidence type="ECO:0000259" key="8">
    <source>
        <dbReference type="Pfam" id="PF00520"/>
    </source>
</evidence>
<evidence type="ECO:0000313" key="9">
    <source>
        <dbReference type="EMBL" id="GIL65095.1"/>
    </source>
</evidence>
<dbReference type="InterPro" id="IPR024862">
    <property type="entry name" value="TRPV"/>
</dbReference>
<dbReference type="Pfam" id="PF00520">
    <property type="entry name" value="Ion_trans"/>
    <property type="match status" value="1"/>
</dbReference>
<evidence type="ECO:0000256" key="1">
    <source>
        <dbReference type="ARBA" id="ARBA00004141"/>
    </source>
</evidence>
<proteinExistence type="predicted"/>
<gene>
    <name evidence="9" type="ORF">Vafri_18866</name>
</gene>
<evidence type="ECO:0000256" key="3">
    <source>
        <dbReference type="ARBA" id="ARBA00022737"/>
    </source>
</evidence>
<sequence>MRISSAAFIQHTTSTTVRHWVSYINFYTHAPSHPRSLHMHVRSVVYVDYPPGGGSSVVGHQSVYGLKVGSVNTNTGDEAKYVWYLHVMLISFSFIVSIILLNLLISIMSDTYANAKKRAEMEWRKFILRDMLEDVSTNTPKYFFKYGRLGPMWIPLIDSWMEEYGHKLHKDWFREARNADIKNVKMQVSDVKKQVSDMREQISDIKEQMVSLQQDIGRLTSALLANSKGGVGLLLEDDEPTGAGGNTGGGGK</sequence>
<feature type="domain" description="Ion transport" evidence="8">
    <location>
        <begin position="75"/>
        <end position="119"/>
    </location>
</feature>
<evidence type="ECO:0000256" key="7">
    <source>
        <dbReference type="SAM" id="Phobius"/>
    </source>
</evidence>
<evidence type="ECO:0000256" key="6">
    <source>
        <dbReference type="SAM" id="Coils"/>
    </source>
</evidence>
<organism evidence="9 10">
    <name type="scientific">Volvox africanus</name>
    <dbReference type="NCBI Taxonomy" id="51714"/>
    <lineage>
        <taxon>Eukaryota</taxon>
        <taxon>Viridiplantae</taxon>
        <taxon>Chlorophyta</taxon>
        <taxon>core chlorophytes</taxon>
        <taxon>Chlorophyceae</taxon>
        <taxon>CS clade</taxon>
        <taxon>Chlamydomonadales</taxon>
        <taxon>Volvocaceae</taxon>
        <taxon>Volvox</taxon>
    </lineage>
</organism>
<name>A0A8J4BTH6_9CHLO</name>
<keyword evidence="2 7" id="KW-0812">Transmembrane</keyword>
<evidence type="ECO:0000256" key="2">
    <source>
        <dbReference type="ARBA" id="ARBA00022692"/>
    </source>
</evidence>
<dbReference type="GO" id="GO:0005886">
    <property type="term" value="C:plasma membrane"/>
    <property type="evidence" value="ECO:0007669"/>
    <property type="project" value="TreeGrafter"/>
</dbReference>
<dbReference type="InterPro" id="IPR005821">
    <property type="entry name" value="Ion_trans_dom"/>
</dbReference>
<evidence type="ECO:0000313" key="10">
    <source>
        <dbReference type="Proteomes" id="UP000747399"/>
    </source>
</evidence>
<dbReference type="PANTHER" id="PTHR10582">
    <property type="entry name" value="TRANSIENT RECEPTOR POTENTIAL ION CHANNEL PROTEIN"/>
    <property type="match status" value="1"/>
</dbReference>
<feature type="coiled-coil region" evidence="6">
    <location>
        <begin position="181"/>
        <end position="222"/>
    </location>
</feature>
<reference evidence="9" key="1">
    <citation type="journal article" date="2021" name="Proc. Natl. Acad. Sci. U.S.A.">
        <title>Three genomes in the algal genus Volvox reveal the fate of a haploid sex-determining region after a transition to homothallism.</title>
        <authorList>
            <person name="Yamamoto K."/>
            <person name="Hamaji T."/>
            <person name="Kawai-Toyooka H."/>
            <person name="Matsuzaki R."/>
            <person name="Takahashi F."/>
            <person name="Nishimura Y."/>
            <person name="Kawachi M."/>
            <person name="Noguchi H."/>
            <person name="Minakuchi Y."/>
            <person name="Umen J.G."/>
            <person name="Toyoda A."/>
            <person name="Nozaki H."/>
        </authorList>
    </citation>
    <scope>NUCLEOTIDE SEQUENCE</scope>
    <source>
        <strain evidence="9">NIES-3780</strain>
    </source>
</reference>
<dbReference type="GO" id="GO:0098703">
    <property type="term" value="P:calcium ion import across plasma membrane"/>
    <property type="evidence" value="ECO:0007669"/>
    <property type="project" value="TreeGrafter"/>
</dbReference>
<keyword evidence="6" id="KW-0175">Coiled coil</keyword>
<keyword evidence="10" id="KW-1185">Reference proteome</keyword>
<dbReference type="EMBL" id="BNCO01000072">
    <property type="protein sequence ID" value="GIL65095.1"/>
    <property type="molecule type" value="Genomic_DNA"/>
</dbReference>
<dbReference type="PANTHER" id="PTHR10582:SF2">
    <property type="entry name" value="INACTIVE"/>
    <property type="match status" value="1"/>
</dbReference>
<accession>A0A8J4BTH6</accession>
<evidence type="ECO:0000256" key="5">
    <source>
        <dbReference type="ARBA" id="ARBA00023136"/>
    </source>
</evidence>
<protein>
    <recommendedName>
        <fullName evidence="8">Ion transport domain-containing protein</fullName>
    </recommendedName>
</protein>
<dbReference type="Proteomes" id="UP000747399">
    <property type="component" value="Unassembled WGS sequence"/>
</dbReference>
<dbReference type="GO" id="GO:0005216">
    <property type="term" value="F:monoatomic ion channel activity"/>
    <property type="evidence" value="ECO:0007669"/>
    <property type="project" value="InterPro"/>
</dbReference>
<keyword evidence="5 7" id="KW-0472">Membrane</keyword>
<keyword evidence="3" id="KW-0677">Repeat</keyword>
<comment type="caution">
    <text evidence="9">The sequence shown here is derived from an EMBL/GenBank/DDBJ whole genome shotgun (WGS) entry which is preliminary data.</text>
</comment>
<keyword evidence="4 7" id="KW-1133">Transmembrane helix</keyword>
<evidence type="ECO:0000256" key="4">
    <source>
        <dbReference type="ARBA" id="ARBA00022989"/>
    </source>
</evidence>